<dbReference type="OrthoDB" id="66881at2759"/>
<dbReference type="InterPro" id="IPR036188">
    <property type="entry name" value="FAD/NAD-bd_sf"/>
</dbReference>
<comment type="similarity">
    <text evidence="2">Belongs to the FAD-binding monooxygenase family.</text>
</comment>
<evidence type="ECO:0000313" key="9">
    <source>
        <dbReference type="Proteomes" id="UP000000560"/>
    </source>
</evidence>
<dbReference type="EMBL" id="BN001302">
    <property type="protein sequence ID" value="CBF76052.1"/>
    <property type="molecule type" value="Genomic_DNA"/>
</dbReference>
<evidence type="ECO:0000256" key="6">
    <source>
        <dbReference type="ARBA" id="ARBA00023002"/>
    </source>
</evidence>
<dbReference type="InterPro" id="IPR020946">
    <property type="entry name" value="Flavin_mOase-like"/>
</dbReference>
<dbReference type="GO" id="GO:0004497">
    <property type="term" value="F:monooxygenase activity"/>
    <property type="evidence" value="ECO:0000318"/>
    <property type="project" value="GO_Central"/>
</dbReference>
<dbReference type="eggNOG" id="KOG1399">
    <property type="taxonomic scope" value="Eukaryota"/>
</dbReference>
<keyword evidence="9" id="KW-1185">Reference proteome</keyword>
<protein>
    <submittedName>
        <fullName evidence="8">Cyclohexanone monooxygenase, putative (AFU_orthologue AFUA_2G09400)</fullName>
    </submittedName>
</protein>
<dbReference type="Pfam" id="PF00743">
    <property type="entry name" value="FMO-like"/>
    <property type="match status" value="1"/>
</dbReference>
<dbReference type="OMA" id="TGVQCVQ"/>
<dbReference type="Gene3D" id="3.50.50.60">
    <property type="entry name" value="FAD/NAD(P)-binding domain"/>
    <property type="match status" value="2"/>
</dbReference>
<dbReference type="Proteomes" id="UP000000560">
    <property type="component" value="Chromosome II"/>
</dbReference>
<keyword evidence="6" id="KW-0560">Oxidoreductase</keyword>
<evidence type="ECO:0000256" key="3">
    <source>
        <dbReference type="ARBA" id="ARBA00022630"/>
    </source>
</evidence>
<keyword evidence="3" id="KW-0285">Flavoprotein</keyword>
<evidence type="ECO:0000256" key="5">
    <source>
        <dbReference type="ARBA" id="ARBA00022857"/>
    </source>
</evidence>
<dbReference type="GO" id="GO:0050660">
    <property type="term" value="F:flavin adenine dinucleotide binding"/>
    <property type="evidence" value="ECO:0007669"/>
    <property type="project" value="InterPro"/>
</dbReference>
<dbReference type="GO" id="GO:0050661">
    <property type="term" value="F:NADP binding"/>
    <property type="evidence" value="ECO:0007669"/>
    <property type="project" value="InterPro"/>
</dbReference>
<dbReference type="GO" id="GO:0004499">
    <property type="term" value="F:N,N-dimethylaniline monooxygenase activity"/>
    <property type="evidence" value="ECO:0007669"/>
    <property type="project" value="InterPro"/>
</dbReference>
<evidence type="ECO:0000256" key="7">
    <source>
        <dbReference type="ARBA" id="ARBA00023033"/>
    </source>
</evidence>
<evidence type="ECO:0000313" key="8">
    <source>
        <dbReference type="EMBL" id="CBF76052.1"/>
    </source>
</evidence>
<accession>C8V553</accession>
<dbReference type="AlphaFoldDB" id="Q5B7J2"/>
<gene>
    <name evidence="8" type="ORF">ANIA_03488</name>
</gene>
<dbReference type="HOGENOM" id="CLU_006937_8_0_1"/>
<reference evidence="9" key="1">
    <citation type="journal article" date="2005" name="Nature">
        <title>Sequencing of Aspergillus nidulans and comparative analysis with A. fumigatus and A. oryzae.</title>
        <authorList>
            <person name="Galagan J.E."/>
            <person name="Calvo S.E."/>
            <person name="Cuomo C."/>
            <person name="Ma L.J."/>
            <person name="Wortman J.R."/>
            <person name="Batzoglou S."/>
            <person name="Lee S.I."/>
            <person name="Basturkmen M."/>
            <person name="Spevak C.C."/>
            <person name="Clutterbuck J."/>
            <person name="Kapitonov V."/>
            <person name="Jurka J."/>
            <person name="Scazzocchio C."/>
            <person name="Farman M."/>
            <person name="Butler J."/>
            <person name="Purcell S."/>
            <person name="Harris S."/>
            <person name="Braus G.H."/>
            <person name="Draht O."/>
            <person name="Busch S."/>
            <person name="D'Enfert C."/>
            <person name="Bouchier C."/>
            <person name="Goldman G.H."/>
            <person name="Bell-Pedersen D."/>
            <person name="Griffiths-Jones S."/>
            <person name="Doonan J.H."/>
            <person name="Yu J."/>
            <person name="Vienken K."/>
            <person name="Pain A."/>
            <person name="Freitag M."/>
            <person name="Selker E.U."/>
            <person name="Archer D.B."/>
            <person name="Penalva M.A."/>
            <person name="Oakley B.R."/>
            <person name="Momany M."/>
            <person name="Tanaka T."/>
            <person name="Kumagai T."/>
            <person name="Asai K."/>
            <person name="Machida M."/>
            <person name="Nierman W.C."/>
            <person name="Denning D.W."/>
            <person name="Caddick M."/>
            <person name="Hynes M."/>
            <person name="Paoletti M."/>
            <person name="Fischer R."/>
            <person name="Miller B."/>
            <person name="Dyer P."/>
            <person name="Sachs M.S."/>
            <person name="Osmani S.A."/>
            <person name="Birren B.W."/>
        </authorList>
    </citation>
    <scope>NUCLEOTIDE SEQUENCE [LARGE SCALE GENOMIC DNA]</scope>
    <source>
        <strain evidence="9">FGSC A4 / ATCC 38163 / CBS 112.46 / NRRL 194 / M139</strain>
    </source>
</reference>
<evidence type="ECO:0000256" key="1">
    <source>
        <dbReference type="ARBA" id="ARBA00001974"/>
    </source>
</evidence>
<dbReference type="PRINTS" id="PR00411">
    <property type="entry name" value="PNDRDTASEI"/>
</dbReference>
<dbReference type="KEGG" id="ani:ANIA_03488"/>
<keyword evidence="7 8" id="KW-0503">Monooxygenase</keyword>
<dbReference type="PANTHER" id="PTHR43098">
    <property type="entry name" value="L-ORNITHINE N(5)-MONOOXYGENASE-RELATED"/>
    <property type="match status" value="1"/>
</dbReference>
<dbReference type="VEuPathDB" id="FungiDB:AN3488"/>
<dbReference type="PANTHER" id="PTHR43098:SF3">
    <property type="entry name" value="L-ORNITHINE N(5)-MONOOXYGENASE-RELATED"/>
    <property type="match status" value="1"/>
</dbReference>
<proteinExistence type="inferred from homology"/>
<name>Q5B7J2_EMENI</name>
<dbReference type="InterPro" id="IPR050775">
    <property type="entry name" value="FAD-binding_Monooxygenases"/>
</dbReference>
<organism evidence="8 9">
    <name type="scientific">Emericella nidulans (strain FGSC A4 / ATCC 38163 / CBS 112.46 / NRRL 194 / M139)</name>
    <name type="common">Aspergillus nidulans</name>
    <dbReference type="NCBI Taxonomy" id="227321"/>
    <lineage>
        <taxon>Eukaryota</taxon>
        <taxon>Fungi</taxon>
        <taxon>Dikarya</taxon>
        <taxon>Ascomycota</taxon>
        <taxon>Pezizomycotina</taxon>
        <taxon>Eurotiomycetes</taxon>
        <taxon>Eurotiomycetidae</taxon>
        <taxon>Eurotiales</taxon>
        <taxon>Aspergillaceae</taxon>
        <taxon>Aspergillus</taxon>
        <taxon>Aspergillus subgen. Nidulantes</taxon>
    </lineage>
</organism>
<reference evidence="9" key="2">
    <citation type="journal article" date="2009" name="Fungal Genet. Biol.">
        <title>The 2008 update of the Aspergillus nidulans genome annotation: a community effort.</title>
        <authorList>
            <person name="Wortman J.R."/>
            <person name="Gilsenan J.M."/>
            <person name="Joardar V."/>
            <person name="Deegan J."/>
            <person name="Clutterbuck J."/>
            <person name="Andersen M.R."/>
            <person name="Archer D."/>
            <person name="Bencina M."/>
            <person name="Braus G."/>
            <person name="Coutinho P."/>
            <person name="von Dohren H."/>
            <person name="Doonan J."/>
            <person name="Driessen A.J."/>
            <person name="Durek P."/>
            <person name="Espeso E."/>
            <person name="Fekete E."/>
            <person name="Flipphi M."/>
            <person name="Estrada C.G."/>
            <person name="Geysens S."/>
            <person name="Goldman G."/>
            <person name="de Groot P.W."/>
            <person name="Hansen K."/>
            <person name="Harris S.D."/>
            <person name="Heinekamp T."/>
            <person name="Helmstaedt K."/>
            <person name="Henrissat B."/>
            <person name="Hofmann G."/>
            <person name="Homan T."/>
            <person name="Horio T."/>
            <person name="Horiuchi H."/>
            <person name="James S."/>
            <person name="Jones M."/>
            <person name="Karaffa L."/>
            <person name="Karanyi Z."/>
            <person name="Kato M."/>
            <person name="Keller N."/>
            <person name="Kelly D.E."/>
            <person name="Kiel J.A."/>
            <person name="Kim J.M."/>
            <person name="van der Klei I.J."/>
            <person name="Klis F.M."/>
            <person name="Kovalchuk A."/>
            <person name="Krasevec N."/>
            <person name="Kubicek C.P."/>
            <person name="Liu B."/>
            <person name="Maccabe A."/>
            <person name="Meyer V."/>
            <person name="Mirabito P."/>
            <person name="Miskei M."/>
            <person name="Mos M."/>
            <person name="Mullins J."/>
            <person name="Nelson D.R."/>
            <person name="Nielsen J."/>
            <person name="Oakley B.R."/>
            <person name="Osmani S.A."/>
            <person name="Pakula T."/>
            <person name="Paszewski A."/>
            <person name="Paulsen I."/>
            <person name="Pilsyk S."/>
            <person name="Pocsi I."/>
            <person name="Punt P.J."/>
            <person name="Ram A.F."/>
            <person name="Ren Q."/>
            <person name="Robellet X."/>
            <person name="Robson G."/>
            <person name="Seiboth B."/>
            <person name="van Solingen P."/>
            <person name="Specht T."/>
            <person name="Sun J."/>
            <person name="Taheri-Talesh N."/>
            <person name="Takeshita N."/>
            <person name="Ussery D."/>
            <person name="vanKuyk P.A."/>
            <person name="Visser H."/>
            <person name="van de Vondervoort P.J."/>
            <person name="de Vries R.P."/>
            <person name="Walton J."/>
            <person name="Xiang X."/>
            <person name="Xiong Y."/>
            <person name="Zeng A.P."/>
            <person name="Brandt B.W."/>
            <person name="Cornell M.J."/>
            <person name="van den Hondel C.A."/>
            <person name="Visser J."/>
            <person name="Oliver S.G."/>
            <person name="Turner G."/>
        </authorList>
    </citation>
    <scope>GENOME REANNOTATION</scope>
    <source>
        <strain evidence="9">FGSC A4 / ATCC 38163 / CBS 112.46 / NRRL 194 / M139</strain>
    </source>
</reference>
<evidence type="ECO:0000256" key="4">
    <source>
        <dbReference type="ARBA" id="ARBA00022827"/>
    </source>
</evidence>
<accession>Q5B7J2</accession>
<keyword evidence="5" id="KW-0521">NADP</keyword>
<evidence type="ECO:0000256" key="2">
    <source>
        <dbReference type="ARBA" id="ARBA00010139"/>
    </source>
</evidence>
<dbReference type="SUPFAM" id="SSF51905">
    <property type="entry name" value="FAD/NAD(P)-binding domain"/>
    <property type="match status" value="2"/>
</dbReference>
<comment type="cofactor">
    <cofactor evidence="1">
        <name>FAD</name>
        <dbReference type="ChEBI" id="CHEBI:57692"/>
    </cofactor>
</comment>
<dbReference type="GeneID" id="2872908"/>
<dbReference type="InParanoid" id="Q5B7J2"/>
<sequence>MGSFQKDKTFHCDVIIVGAGFSGVYGLHRFRQLGLNVKVFEAGADLGGVWYWNRYPGLRVDSEWPYYQLGIPEVWKDFYFTERFPKGEEIRSYFDHADKVLNLKKDIQFNARVNSATWDETRLQWTVTTEAGHTATAQYLCLFTGVLHRQYIPGFPDLGEYEGQVFHSAAWPEGVDVTGKRVAVIGAGATGVQLVQELSKRASHLTLFLRRPPICFPMRNRPIMPAEEECWKPYYELLFDASRKSPIGFPVSRPTKGIYDVSESERNEYYEKLWKTGGFHFGAGNYPQIRVDKNASRMAYAFWAKKTRVRIKDPIKRDLMVPLDPPFWILTRRSPLEIDYYESLDQDHVEIVSLAQAPIQKFTERGIQTADGKHREFDNIVCATGFESFTGSVATMNIQSKDGVYIKDIWAKGIRTYLGILVHGFPNCFLSYSPQAPTVIANGPTVLQCQIDFIVDAIAKMRAENLERIEATAEAEEGWRQMILEVGSKTLAAETDSWWTAANVPGQPRQFLTYVKGIGNYETECRATLDGWKGFDVRERPNCGKDGVDSKATD</sequence>
<dbReference type="GO" id="GO:0044550">
    <property type="term" value="P:secondary metabolite biosynthetic process"/>
    <property type="evidence" value="ECO:0000318"/>
    <property type="project" value="GO_Central"/>
</dbReference>
<dbReference type="RefSeq" id="XP_661092.1">
    <property type="nucleotide sequence ID" value="XM_656000.1"/>
</dbReference>
<keyword evidence="4" id="KW-0274">FAD</keyword>